<evidence type="ECO:0000313" key="1">
    <source>
        <dbReference type="EMBL" id="KAK3703546.1"/>
    </source>
</evidence>
<protein>
    <submittedName>
        <fullName evidence="1">Uncharacterized protein</fullName>
    </submittedName>
</protein>
<proteinExistence type="predicted"/>
<dbReference type="Proteomes" id="UP001281147">
    <property type="component" value="Unassembled WGS sequence"/>
</dbReference>
<keyword evidence="2" id="KW-1185">Reference proteome</keyword>
<comment type="caution">
    <text evidence="1">The sequence shown here is derived from an EMBL/GenBank/DDBJ whole genome shotgun (WGS) entry which is preliminary data.</text>
</comment>
<sequence length="259" mass="29467">MVVEDERENFEAFLDCLSSSVIARLTPAAKKGPKKRNAKGRKNEIKPVVDQNLEADGQDTGELSDFIEYLADEIFTGLTDELKTVSYAYLQDNPEVAEKYSLPLDAEFIAAVVKILPLTVSDSLCSYGLIQEPSDLERFLEPIFTNYISTATAPPPEYTPTVTASRPPGCEICGREHVPLTYHHLIPRQIHAKAVKRGWHKEWELNKVAWLCRACHSFVHKVATNEELARDFYDVELLTEREDVQKFASWVGRVRWKTR</sequence>
<dbReference type="EMBL" id="JAUTXU010000150">
    <property type="protein sequence ID" value="KAK3703546.1"/>
    <property type="molecule type" value="Genomic_DNA"/>
</dbReference>
<reference evidence="1" key="1">
    <citation type="submission" date="2023-07" db="EMBL/GenBank/DDBJ databases">
        <title>Black Yeasts Isolated from many extreme environments.</title>
        <authorList>
            <person name="Coleine C."/>
            <person name="Stajich J.E."/>
            <person name="Selbmann L."/>
        </authorList>
    </citation>
    <scope>NUCLEOTIDE SEQUENCE</scope>
    <source>
        <strain evidence="1">CCFEE 5714</strain>
    </source>
</reference>
<name>A0ACC3MTT6_9PEZI</name>
<gene>
    <name evidence="1" type="ORF">LTR37_014393</name>
</gene>
<accession>A0ACC3MTT6</accession>
<evidence type="ECO:0000313" key="2">
    <source>
        <dbReference type="Proteomes" id="UP001281147"/>
    </source>
</evidence>
<organism evidence="1 2">
    <name type="scientific">Vermiconidia calcicola</name>
    <dbReference type="NCBI Taxonomy" id="1690605"/>
    <lineage>
        <taxon>Eukaryota</taxon>
        <taxon>Fungi</taxon>
        <taxon>Dikarya</taxon>
        <taxon>Ascomycota</taxon>
        <taxon>Pezizomycotina</taxon>
        <taxon>Dothideomycetes</taxon>
        <taxon>Dothideomycetidae</taxon>
        <taxon>Mycosphaerellales</taxon>
        <taxon>Extremaceae</taxon>
        <taxon>Vermiconidia</taxon>
    </lineage>
</organism>